<reference evidence="2" key="1">
    <citation type="journal article" date="2020" name="Fungal Divers.">
        <title>Resolving the Mortierellaceae phylogeny through synthesis of multi-gene phylogenetics and phylogenomics.</title>
        <authorList>
            <person name="Vandepol N."/>
            <person name="Liber J."/>
            <person name="Desiro A."/>
            <person name="Na H."/>
            <person name="Kennedy M."/>
            <person name="Barry K."/>
            <person name="Grigoriev I.V."/>
            <person name="Miller A.N."/>
            <person name="O'Donnell K."/>
            <person name="Stajich J.E."/>
            <person name="Bonito G."/>
        </authorList>
    </citation>
    <scope>NUCLEOTIDE SEQUENCE</scope>
    <source>
        <strain evidence="2">KOD1015</strain>
    </source>
</reference>
<evidence type="ECO:0000256" key="1">
    <source>
        <dbReference type="SAM" id="MobiDB-lite"/>
    </source>
</evidence>
<gene>
    <name evidence="2" type="ORF">BGW38_003321</name>
</gene>
<dbReference type="OrthoDB" id="15893at2759"/>
<sequence>MASSIASVRSQTLSNFKRILKEIHLQYSPPSELTKGKGLLGINIHANKEWTDALKDSYRKHANETDSKRLERLRLDGGDLAIYLESQRQHRELVERYNPSFWNEEKGLQVEKTAGMVGFQMPESFDESLRNEELKPMPRFTNKDNKKAAEAAATVHLEDAAADETEASSDPKKRTYKIPKAFGFDKEAEDDLGRPGDRKFE</sequence>
<dbReference type="Pfam" id="PF13233">
    <property type="entry name" value="Complex1_LYR_2"/>
    <property type="match status" value="1"/>
</dbReference>
<accession>A0A9P6G2U2</accession>
<dbReference type="Proteomes" id="UP000780801">
    <property type="component" value="Unassembled WGS sequence"/>
</dbReference>
<protein>
    <submittedName>
        <fullName evidence="2">Uncharacterized protein</fullName>
    </submittedName>
</protein>
<feature type="compositionally biased region" description="Basic and acidic residues" evidence="1">
    <location>
        <begin position="137"/>
        <end position="149"/>
    </location>
</feature>
<keyword evidence="3" id="KW-1185">Reference proteome</keyword>
<feature type="region of interest" description="Disordered" evidence="1">
    <location>
        <begin position="137"/>
        <end position="201"/>
    </location>
</feature>
<evidence type="ECO:0000313" key="2">
    <source>
        <dbReference type="EMBL" id="KAF9585230.1"/>
    </source>
</evidence>
<dbReference type="EMBL" id="JAABOA010000225">
    <property type="protein sequence ID" value="KAF9585230.1"/>
    <property type="molecule type" value="Genomic_DNA"/>
</dbReference>
<organism evidence="2 3">
    <name type="scientific">Lunasporangiospora selenospora</name>
    <dbReference type="NCBI Taxonomy" id="979761"/>
    <lineage>
        <taxon>Eukaryota</taxon>
        <taxon>Fungi</taxon>
        <taxon>Fungi incertae sedis</taxon>
        <taxon>Mucoromycota</taxon>
        <taxon>Mortierellomycotina</taxon>
        <taxon>Mortierellomycetes</taxon>
        <taxon>Mortierellales</taxon>
        <taxon>Mortierellaceae</taxon>
        <taxon>Lunasporangiospora</taxon>
    </lineage>
</organism>
<evidence type="ECO:0000313" key="3">
    <source>
        <dbReference type="Proteomes" id="UP000780801"/>
    </source>
</evidence>
<feature type="compositionally biased region" description="Basic and acidic residues" evidence="1">
    <location>
        <begin position="183"/>
        <end position="201"/>
    </location>
</feature>
<comment type="caution">
    <text evidence="2">The sequence shown here is derived from an EMBL/GenBank/DDBJ whole genome shotgun (WGS) entry which is preliminary data.</text>
</comment>
<dbReference type="AlphaFoldDB" id="A0A9P6G2U2"/>
<name>A0A9P6G2U2_9FUNG</name>
<proteinExistence type="predicted"/>